<dbReference type="InterPro" id="IPR036025">
    <property type="entry name" value="RtcB-like_sf"/>
</dbReference>
<comment type="cofactor">
    <cofactor evidence="10 13">
        <name>Mn(2+)</name>
        <dbReference type="ChEBI" id="CHEBI:29035"/>
    </cofactor>
    <text evidence="10 13">Binds 2 manganese ions per subunit.</text>
</comment>
<evidence type="ECO:0000256" key="13">
    <source>
        <dbReference type="PIRSR" id="PIRSR601233-3"/>
    </source>
</evidence>
<reference evidence="14" key="1">
    <citation type="submission" date="2010-02" db="EMBL/GenBank/DDBJ databases">
        <title>Sequencing and annotation of the Blastocystis hominis genome.</title>
        <authorList>
            <person name="Wincker P."/>
        </authorList>
    </citation>
    <scope>NUCLEOTIDE SEQUENCE</scope>
    <source>
        <strain evidence="14">Singapore isolate B</strain>
    </source>
</reference>
<dbReference type="InParanoid" id="D8M7T9"/>
<dbReference type="GO" id="GO:0170057">
    <property type="term" value="F:RNA ligase (GTP) activity"/>
    <property type="evidence" value="ECO:0007669"/>
    <property type="project" value="UniProtKB-EC"/>
</dbReference>
<name>D8M7T9_BLAHO</name>
<dbReference type="HAMAP" id="MF_03144">
    <property type="entry name" value="RtcB_euk"/>
    <property type="match status" value="1"/>
</dbReference>
<evidence type="ECO:0000313" key="15">
    <source>
        <dbReference type="Proteomes" id="UP000008312"/>
    </source>
</evidence>
<dbReference type="PANTHER" id="PTHR11118:SF1">
    <property type="entry name" value="RNA-SPLICING LIGASE RTCB HOMOLOG"/>
    <property type="match status" value="1"/>
</dbReference>
<comment type="catalytic activity">
    <reaction evidence="9 10">
        <text>a 3'-end 2',3'-cyclophospho-ribonucleotide-RNA + a 5'-end dephospho-ribonucleoside-RNA + GTP + H2O = a ribonucleotidyl-ribonucleotide-RNA + GMP + diphosphate + H(+)</text>
        <dbReference type="Rhea" id="RHEA:68080"/>
        <dbReference type="Rhea" id="RHEA-COMP:10464"/>
        <dbReference type="Rhea" id="RHEA-COMP:13936"/>
        <dbReference type="Rhea" id="RHEA-COMP:17355"/>
        <dbReference type="ChEBI" id="CHEBI:15377"/>
        <dbReference type="ChEBI" id="CHEBI:15378"/>
        <dbReference type="ChEBI" id="CHEBI:33019"/>
        <dbReference type="ChEBI" id="CHEBI:37565"/>
        <dbReference type="ChEBI" id="CHEBI:58115"/>
        <dbReference type="ChEBI" id="CHEBI:83064"/>
        <dbReference type="ChEBI" id="CHEBI:138284"/>
        <dbReference type="ChEBI" id="CHEBI:173118"/>
        <dbReference type="EC" id="6.5.1.8"/>
    </reaction>
</comment>
<feature type="binding site" evidence="10 12">
    <location>
        <begin position="431"/>
        <end position="434"/>
    </location>
    <ligand>
        <name>GMP</name>
        <dbReference type="ChEBI" id="CHEBI:58115"/>
    </ligand>
</feature>
<sequence>MKYIHQDGVCRYRIDKGFVKNQKVPGYVYVNENLRELLFQELRQYTDRKGNSGGFIPAVKQLANVAALPGVVDHVCAAPDTHSGYGFAIGNIAAFDMNDPKAVVSPGGVGYDINCGVRLIRTNLSEQDVLPVKEELAQALYDHIPVGVGSKGIIPITNQSLVDALSLGMDWCLREGYSWSEDKEHCEEYGRMLNADAAKVSARAQHRGQPQLGTLGAGNHYAEIQVVDEIFDAVAAKKMGIEFCGQVVIMIHSGSRGLGHQVASDSLVDMERVMNRYGIEVNDRQLACAPIQSPEGQDYLRGMAAAANFAWVNRSVLTFLTRQAFSKVFKMSPDDLDMHVIYDVSHNIAKVEQHMVNGKPMTLLVHRKGATRAFPPHHPLIPVDYQVGVDAILSAQFTGQPVLVGGSMGTCSYVLVGTDKGFKETWGSTCHGAGRALSRSKARSDRRRCLMCRRELTYEEVIQRLREKNITIRMASPKLVMEEAPESYKDVEDVCNTCHEAGISKKVLKLRPIAVIKG</sequence>
<dbReference type="SUPFAM" id="SSF103365">
    <property type="entry name" value="Hypothetical protein PH1602"/>
    <property type="match status" value="1"/>
</dbReference>
<comment type="miscellaneous">
    <text evidence="10">Ligation probably proceeds through 3 nucleotidyl transfer steps, with 2',3'-cyclic phosphate termini being hydrolyzed to 3'-P termini in a step that precedes 3'-P activation with GMP. In the first nucleotidyl transfer step, RTCB reacts with GTP to form a covalent RTCB-histidine-GMP intermediate with release of PPi; in the second step, the GMP moiety is transferred to the RNA 3'-P; in the third step, the 5'-OH from the opposite RNA strand attacks the activated 3'-P to form a 3',5'-phosphodiester bond and release GMP.</text>
</comment>
<dbReference type="EC" id="6.5.1.8" evidence="10"/>
<dbReference type="GO" id="GO:0003972">
    <property type="term" value="F:RNA ligase (ATP) activity"/>
    <property type="evidence" value="ECO:0007669"/>
    <property type="project" value="TreeGrafter"/>
</dbReference>
<dbReference type="OrthoDB" id="10249697at2759"/>
<dbReference type="FunFam" id="3.90.1860.10:FF:000001">
    <property type="entry name" value="tRNA-splicing ligase RtcB homolog"/>
    <property type="match status" value="1"/>
</dbReference>
<evidence type="ECO:0000313" key="14">
    <source>
        <dbReference type="EMBL" id="CBK24128.2"/>
    </source>
</evidence>
<gene>
    <name evidence="14" type="ORF">GSBLH_T00003896001</name>
</gene>
<keyword evidence="4 10" id="KW-0479">Metal-binding</keyword>
<feature type="binding site" evidence="10 12">
    <location>
        <begin position="405"/>
        <end position="408"/>
    </location>
    <ligand>
        <name>GMP</name>
        <dbReference type="ChEBI" id="CHEBI:58115"/>
    </ligand>
</feature>
<dbReference type="InterPro" id="IPR001233">
    <property type="entry name" value="RtcB"/>
</dbReference>
<keyword evidence="5 10" id="KW-0547">Nucleotide-binding</keyword>
<keyword evidence="15" id="KW-1185">Reference proteome</keyword>
<dbReference type="AlphaFoldDB" id="D8M7T9"/>
<dbReference type="InterPro" id="IPR027513">
    <property type="entry name" value="RtcB_euk"/>
</dbReference>
<dbReference type="Proteomes" id="UP000008312">
    <property type="component" value="Unassembled WGS sequence"/>
</dbReference>
<dbReference type="GO" id="GO:0046872">
    <property type="term" value="F:metal ion binding"/>
    <property type="evidence" value="ECO:0007669"/>
    <property type="project" value="UniProtKB-KW"/>
</dbReference>
<keyword evidence="7 10" id="KW-0464">Manganese</keyword>
<feature type="binding site" evidence="10">
    <location>
        <position position="115"/>
    </location>
    <ligand>
        <name>Mn(2+)</name>
        <dbReference type="ChEBI" id="CHEBI:29035"/>
        <label>2</label>
    </ligand>
</feature>
<comment type="similarity">
    <text evidence="1 10">Belongs to the RtcB family.</text>
</comment>
<evidence type="ECO:0000256" key="4">
    <source>
        <dbReference type="ARBA" id="ARBA00022723"/>
    </source>
</evidence>
<dbReference type="GeneID" id="24920956"/>
<dbReference type="Pfam" id="PF01139">
    <property type="entry name" value="RtcB"/>
    <property type="match status" value="1"/>
</dbReference>
<accession>D8M7T9</accession>
<dbReference type="GO" id="GO:0072669">
    <property type="term" value="C:tRNA-splicing ligase complex"/>
    <property type="evidence" value="ECO:0007669"/>
    <property type="project" value="UniProtKB-UniRule"/>
</dbReference>
<dbReference type="RefSeq" id="XP_012898176.1">
    <property type="nucleotide sequence ID" value="XM_013042722.1"/>
</dbReference>
<evidence type="ECO:0000256" key="8">
    <source>
        <dbReference type="ARBA" id="ARBA00047746"/>
    </source>
</evidence>
<evidence type="ECO:0000256" key="1">
    <source>
        <dbReference type="ARBA" id="ARBA00008071"/>
    </source>
</evidence>
<organism evidence="14">
    <name type="scientific">Blastocystis hominis</name>
    <dbReference type="NCBI Taxonomy" id="12968"/>
    <lineage>
        <taxon>Eukaryota</taxon>
        <taxon>Sar</taxon>
        <taxon>Stramenopiles</taxon>
        <taxon>Bigyra</taxon>
        <taxon>Opalozoa</taxon>
        <taxon>Opalinata</taxon>
        <taxon>Blastocystidae</taxon>
        <taxon>Blastocystis</taxon>
    </lineage>
</organism>
<feature type="binding site" evidence="10 13">
    <location>
        <position position="112"/>
    </location>
    <ligand>
        <name>Mn(2+)</name>
        <dbReference type="ChEBI" id="CHEBI:29035"/>
        <label>1</label>
    </ligand>
</feature>
<keyword evidence="3 10" id="KW-0819">tRNA processing</keyword>
<evidence type="ECO:0000256" key="6">
    <source>
        <dbReference type="ARBA" id="ARBA00023134"/>
    </source>
</evidence>
<evidence type="ECO:0000256" key="2">
    <source>
        <dbReference type="ARBA" id="ARBA00022598"/>
    </source>
</evidence>
<dbReference type="PANTHER" id="PTHR11118">
    <property type="entry name" value="RNA-SPLICING LIGASE RTCB HOMOLOG"/>
    <property type="match status" value="1"/>
</dbReference>
<keyword evidence="6 10" id="KW-0342">GTP-binding</keyword>
<evidence type="ECO:0000256" key="11">
    <source>
        <dbReference type="PIRSR" id="PIRSR601233-1"/>
    </source>
</evidence>
<evidence type="ECO:0000256" key="5">
    <source>
        <dbReference type="ARBA" id="ARBA00022741"/>
    </source>
</evidence>
<feature type="binding site" evidence="10">
    <location>
        <position position="115"/>
    </location>
    <ligand>
        <name>Mn(2+)</name>
        <dbReference type="ChEBI" id="CHEBI:29035"/>
        <label>1</label>
    </ligand>
</feature>
<protein>
    <recommendedName>
        <fullName evidence="10">RNA-splicing ligase RtcB homolog</fullName>
        <ecNumber evidence="10">6.5.1.8</ecNumber>
    </recommendedName>
    <alternativeName>
        <fullName evidence="10">3'-phosphate/5'-hydroxy nucleic acid ligase</fullName>
    </alternativeName>
</protein>
<dbReference type="GO" id="GO:0006388">
    <property type="term" value="P:tRNA splicing, via endonucleolytic cleavage and ligation"/>
    <property type="evidence" value="ECO:0007669"/>
    <property type="project" value="UniProtKB-UniRule"/>
</dbReference>
<comment type="catalytic activity">
    <reaction evidence="8 10">
        <text>a 3'-end 3'-phospho-ribonucleotide-RNA + a 5'-end dephospho-ribonucleoside-RNA + GTP = a ribonucleotidyl-ribonucleotide-RNA + GMP + diphosphate</text>
        <dbReference type="Rhea" id="RHEA:68076"/>
        <dbReference type="Rhea" id="RHEA-COMP:10463"/>
        <dbReference type="Rhea" id="RHEA-COMP:13936"/>
        <dbReference type="Rhea" id="RHEA-COMP:17355"/>
        <dbReference type="ChEBI" id="CHEBI:33019"/>
        <dbReference type="ChEBI" id="CHEBI:37565"/>
        <dbReference type="ChEBI" id="CHEBI:58115"/>
        <dbReference type="ChEBI" id="CHEBI:83062"/>
        <dbReference type="ChEBI" id="CHEBI:138284"/>
        <dbReference type="ChEBI" id="CHEBI:173118"/>
        <dbReference type="EC" id="6.5.1.8"/>
    </reaction>
</comment>
<evidence type="ECO:0000256" key="12">
    <source>
        <dbReference type="PIRSR" id="PIRSR601233-2"/>
    </source>
</evidence>
<evidence type="ECO:0000256" key="10">
    <source>
        <dbReference type="HAMAP-Rule" id="MF_03144"/>
    </source>
</evidence>
<evidence type="ECO:0000256" key="9">
    <source>
        <dbReference type="ARBA" id="ARBA00049514"/>
    </source>
</evidence>
<feature type="binding site" evidence="10 12">
    <location>
        <begin position="219"/>
        <end position="223"/>
    </location>
    <ligand>
        <name>GMP</name>
        <dbReference type="ChEBI" id="CHEBI:58115"/>
    </ligand>
</feature>
<comment type="function">
    <text evidence="10">Catalytic subunit of the tRNA-splicing ligase complex that acts by directly joining spliced tRNA halves to mature-sized tRNAs by incorporating the precursor-derived splice junction phosphate into the mature tRNA as a canonical 3',5'-phosphodiester. May act as an RNA ligase with broad substrate specificity, and may function toward other RNAs.</text>
</comment>
<feature type="binding site" evidence="10 13">
    <location>
        <position position="346"/>
    </location>
    <ligand>
        <name>Mn(2+)</name>
        <dbReference type="ChEBI" id="CHEBI:29035"/>
        <label>2</label>
    </ligand>
</feature>
<feature type="binding site" evidence="10 12">
    <location>
        <position position="412"/>
    </location>
    <ligand>
        <name>GMP</name>
        <dbReference type="ChEBI" id="CHEBI:58115"/>
    </ligand>
</feature>
<proteinExistence type="inferred from homology"/>
<dbReference type="FunCoup" id="D8M7T9">
    <property type="interactions" value="273"/>
</dbReference>
<dbReference type="EMBL" id="FN668672">
    <property type="protein sequence ID" value="CBK24128.2"/>
    <property type="molecule type" value="Genomic_DNA"/>
</dbReference>
<keyword evidence="2 10" id="KW-0436">Ligase</keyword>
<evidence type="ECO:0000256" key="3">
    <source>
        <dbReference type="ARBA" id="ARBA00022694"/>
    </source>
</evidence>
<feature type="binding site" evidence="10 12">
    <location>
        <position position="517"/>
    </location>
    <ligand>
        <name>GMP</name>
        <dbReference type="ChEBI" id="CHEBI:58115"/>
    </ligand>
</feature>
<evidence type="ECO:0000256" key="7">
    <source>
        <dbReference type="ARBA" id="ARBA00023211"/>
    </source>
</evidence>
<dbReference type="OMA" id="QTRGVEC"/>
<dbReference type="GO" id="GO:0005634">
    <property type="term" value="C:nucleus"/>
    <property type="evidence" value="ECO:0007669"/>
    <property type="project" value="TreeGrafter"/>
</dbReference>
<feature type="binding site" evidence="10 13">
    <location>
        <position position="220"/>
    </location>
    <ligand>
        <name>Mn(2+)</name>
        <dbReference type="ChEBI" id="CHEBI:29035"/>
        <label>1</label>
    </ligand>
</feature>
<feature type="binding site" evidence="10 12">
    <location>
        <begin position="346"/>
        <end position="347"/>
    </location>
    <ligand>
        <name>GMP</name>
        <dbReference type="ChEBI" id="CHEBI:58115"/>
    </ligand>
</feature>
<dbReference type="GO" id="GO:0005525">
    <property type="term" value="F:GTP binding"/>
    <property type="evidence" value="ECO:0007669"/>
    <property type="project" value="UniProtKB-KW"/>
</dbReference>
<feature type="active site" description="GMP-histidine intermediate" evidence="10 11">
    <location>
        <position position="431"/>
    </location>
</feature>
<feature type="binding site" evidence="10 13">
    <location>
        <position position="252"/>
    </location>
    <ligand>
        <name>Mn(2+)</name>
        <dbReference type="ChEBI" id="CHEBI:29035"/>
        <label>2</label>
    </ligand>
</feature>
<dbReference type="Gene3D" id="3.90.1860.10">
    <property type="entry name" value="tRNA-splicing ligase RtcB"/>
    <property type="match status" value="1"/>
</dbReference>
<comment type="subunit">
    <text evidence="10">Catalytic component of the tRNA-splicing ligase complex.</text>
</comment>